<dbReference type="OrthoDB" id="6239681at2759"/>
<dbReference type="Proteomes" id="UP000759131">
    <property type="component" value="Unassembled WGS sequence"/>
</dbReference>
<keyword evidence="1" id="KW-1015">Disulfide bond</keyword>
<name>A0A7R9KLP5_9ACAR</name>
<comment type="caution">
    <text evidence="2">Lacks conserved residue(s) required for the propagation of feature annotation.</text>
</comment>
<dbReference type="EMBL" id="CAJPIZ010003099">
    <property type="protein sequence ID" value="CAG2105914.1"/>
    <property type="molecule type" value="Genomic_DNA"/>
</dbReference>
<dbReference type="SUPFAM" id="SSF57424">
    <property type="entry name" value="LDL receptor-like module"/>
    <property type="match status" value="1"/>
</dbReference>
<accession>A0A7R9KLP5</accession>
<dbReference type="Gene3D" id="2.40.128.620">
    <property type="match status" value="1"/>
</dbReference>
<evidence type="ECO:0000256" key="2">
    <source>
        <dbReference type="PROSITE-ProRule" id="PRU00124"/>
    </source>
</evidence>
<evidence type="ECO:0000313" key="4">
    <source>
        <dbReference type="Proteomes" id="UP000759131"/>
    </source>
</evidence>
<organism evidence="3">
    <name type="scientific">Medioppia subpectinata</name>
    <dbReference type="NCBI Taxonomy" id="1979941"/>
    <lineage>
        <taxon>Eukaryota</taxon>
        <taxon>Metazoa</taxon>
        <taxon>Ecdysozoa</taxon>
        <taxon>Arthropoda</taxon>
        <taxon>Chelicerata</taxon>
        <taxon>Arachnida</taxon>
        <taxon>Acari</taxon>
        <taxon>Acariformes</taxon>
        <taxon>Sarcoptiformes</taxon>
        <taxon>Oribatida</taxon>
        <taxon>Brachypylina</taxon>
        <taxon>Oppioidea</taxon>
        <taxon>Oppiidae</taxon>
        <taxon>Medioppia</taxon>
    </lineage>
</organism>
<dbReference type="InterPro" id="IPR036055">
    <property type="entry name" value="LDL_receptor-like_sf"/>
</dbReference>
<protein>
    <submittedName>
        <fullName evidence="3">Uncharacterized protein</fullName>
    </submittedName>
</protein>
<dbReference type="SMART" id="SM00192">
    <property type="entry name" value="LDLa"/>
    <property type="match status" value="1"/>
</dbReference>
<keyword evidence="4" id="KW-1185">Reference proteome</keyword>
<gene>
    <name evidence="3" type="ORF">OSB1V03_LOCUS5918</name>
</gene>
<dbReference type="EMBL" id="OC857674">
    <property type="protein sequence ID" value="CAD7625484.1"/>
    <property type="molecule type" value="Genomic_DNA"/>
</dbReference>
<dbReference type="InterPro" id="IPR002172">
    <property type="entry name" value="LDrepeatLR_classA_rpt"/>
</dbReference>
<proteinExistence type="predicted"/>
<evidence type="ECO:0000256" key="1">
    <source>
        <dbReference type="ARBA" id="ARBA00023157"/>
    </source>
</evidence>
<evidence type="ECO:0000313" key="3">
    <source>
        <dbReference type="EMBL" id="CAD7625484.1"/>
    </source>
</evidence>
<reference evidence="3" key="1">
    <citation type="submission" date="2020-11" db="EMBL/GenBank/DDBJ databases">
        <authorList>
            <person name="Tran Van P."/>
        </authorList>
    </citation>
    <scope>NUCLEOTIDE SEQUENCE</scope>
</reference>
<dbReference type="PROSITE" id="PS50068">
    <property type="entry name" value="LDLRA_2"/>
    <property type="match status" value="1"/>
</dbReference>
<sequence>MKTKYLFRHSANTSLALIIANIGLILQLCLVRCLADEQTVQLESNLETIDGLDVQNPGSKRTECFEENVVKCNTSDEVCLHPQSICDGISDCPNGYDESVQLCGESSHT</sequence>
<dbReference type="AlphaFoldDB" id="A0A7R9KLP5"/>